<reference evidence="16" key="3">
    <citation type="submission" date="2021-03" db="EMBL/GenBank/DDBJ databases">
        <title>Genomic Encyclopedia of Type Strains, Phase IV (KMG-IV): sequencing the most valuable type-strain genomes for metagenomic binning, comparative biology and taxonomic classification.</title>
        <authorList>
            <person name="Goeker M."/>
        </authorList>
    </citation>
    <scope>NUCLEOTIDE SEQUENCE</scope>
    <source>
        <strain evidence="16">DSM 22443</strain>
    </source>
</reference>
<feature type="transmembrane region" description="Helical" evidence="13">
    <location>
        <begin position="12"/>
        <end position="33"/>
    </location>
</feature>
<dbReference type="AlphaFoldDB" id="A0A830G1M4"/>
<keyword evidence="6 13" id="KW-1133">Transmembrane helix</keyword>
<dbReference type="GO" id="GO:0008519">
    <property type="term" value="F:ammonium channel activity"/>
    <property type="evidence" value="ECO:0007669"/>
    <property type="project" value="InterPro"/>
</dbReference>
<evidence type="ECO:0000313" key="15">
    <source>
        <dbReference type="EMBL" id="GGM70754.1"/>
    </source>
</evidence>
<dbReference type="GO" id="GO:0030234">
    <property type="term" value="F:enzyme regulator activity"/>
    <property type="evidence" value="ECO:0007669"/>
    <property type="project" value="InterPro"/>
</dbReference>
<evidence type="ECO:0000256" key="4">
    <source>
        <dbReference type="ARBA" id="ARBA00022490"/>
    </source>
</evidence>
<gene>
    <name evidence="15" type="ORF">GCM10009017_21170</name>
    <name evidence="16" type="ORF">J2752_001785</name>
</gene>
<dbReference type="Pfam" id="PF00909">
    <property type="entry name" value="Ammonium_transp"/>
    <property type="match status" value="1"/>
</dbReference>
<organism evidence="15 17">
    <name type="scientific">Halarchaeum rubridurum</name>
    <dbReference type="NCBI Taxonomy" id="489911"/>
    <lineage>
        <taxon>Archaea</taxon>
        <taxon>Methanobacteriati</taxon>
        <taxon>Methanobacteriota</taxon>
        <taxon>Stenosarchaea group</taxon>
        <taxon>Halobacteria</taxon>
        <taxon>Halobacteriales</taxon>
        <taxon>Halobacteriaceae</taxon>
    </lineage>
</organism>
<evidence type="ECO:0000256" key="13">
    <source>
        <dbReference type="SAM" id="Phobius"/>
    </source>
</evidence>
<dbReference type="SUPFAM" id="SSF54913">
    <property type="entry name" value="GlnB-like"/>
    <property type="match status" value="1"/>
</dbReference>
<comment type="similarity">
    <text evidence="2">Belongs to the ammonia transporter channel (TC 1.A.11.2) family.</text>
</comment>
<feature type="transmembrane region" description="Helical" evidence="13">
    <location>
        <begin position="369"/>
        <end position="391"/>
    </location>
</feature>
<dbReference type="Gene3D" id="1.10.3430.10">
    <property type="entry name" value="Ammonium transporter AmtB like domains"/>
    <property type="match status" value="1"/>
</dbReference>
<evidence type="ECO:0000256" key="9">
    <source>
        <dbReference type="ARBA" id="ARBA00045370"/>
    </source>
</evidence>
<dbReference type="OrthoDB" id="10960at2157"/>
<dbReference type="InterPro" id="IPR001905">
    <property type="entry name" value="Ammonium_transpt"/>
</dbReference>
<evidence type="ECO:0000256" key="1">
    <source>
        <dbReference type="ARBA" id="ARBA00004141"/>
    </source>
</evidence>
<feature type="transmembrane region" description="Helical" evidence="13">
    <location>
        <begin position="283"/>
        <end position="300"/>
    </location>
</feature>
<dbReference type="NCBIfam" id="TIGR00836">
    <property type="entry name" value="amt"/>
    <property type="match status" value="1"/>
</dbReference>
<dbReference type="RefSeq" id="WP_188872565.1">
    <property type="nucleotide sequence ID" value="NZ_BMOO01000004.1"/>
</dbReference>
<dbReference type="PANTHER" id="PTHR11730:SF6">
    <property type="entry name" value="AMMONIUM TRANSPORTER"/>
    <property type="match status" value="1"/>
</dbReference>
<comment type="function">
    <text evidence="9">Involved in the uptake of ammonium/ammonia (NH(4)(+)/NH(3)). Transport is electrogenic.</text>
</comment>
<protein>
    <submittedName>
        <fullName evidence="16">Amt family ammonium transporter</fullName>
    </submittedName>
</protein>
<dbReference type="Pfam" id="PF00543">
    <property type="entry name" value="P-II"/>
    <property type="match status" value="1"/>
</dbReference>
<keyword evidence="17" id="KW-1185">Reference proteome</keyword>
<keyword evidence="5 13" id="KW-0812">Transmembrane</keyword>
<accession>A0A830G1M4</accession>
<dbReference type="PRINTS" id="PR00340">
    <property type="entry name" value="PIIGLNB"/>
</dbReference>
<dbReference type="InterPro" id="IPR015867">
    <property type="entry name" value="N-reg_PII/ATP_PRibTrfase_C"/>
</dbReference>
<evidence type="ECO:0000256" key="7">
    <source>
        <dbReference type="ARBA" id="ARBA00023136"/>
    </source>
</evidence>
<keyword evidence="3" id="KW-0813">Transport</keyword>
<feature type="transmembrane region" description="Helical" evidence="13">
    <location>
        <begin position="96"/>
        <end position="118"/>
    </location>
</feature>
<dbReference type="Gene3D" id="3.30.70.120">
    <property type="match status" value="1"/>
</dbReference>
<feature type="transmembrane region" description="Helical" evidence="13">
    <location>
        <begin position="306"/>
        <end position="327"/>
    </location>
</feature>
<reference evidence="15" key="1">
    <citation type="journal article" date="2014" name="Int. J. Syst. Evol. Microbiol.">
        <title>Complete genome sequence of Corynebacterium casei LMG S-19264T (=DSM 44701T), isolated from a smear-ripened cheese.</title>
        <authorList>
            <consortium name="US DOE Joint Genome Institute (JGI-PGF)"/>
            <person name="Walter F."/>
            <person name="Albersmeier A."/>
            <person name="Kalinowski J."/>
            <person name="Ruckert C."/>
        </authorList>
    </citation>
    <scope>NUCLEOTIDE SEQUENCE</scope>
    <source>
        <strain evidence="15">JCM 16108</strain>
    </source>
</reference>
<feature type="domain" description="Ammonium transporter AmtB-like" evidence="14">
    <location>
        <begin position="14"/>
        <end position="421"/>
    </location>
</feature>
<keyword evidence="8" id="KW-0924">Ammonia transport</keyword>
<evidence type="ECO:0000256" key="11">
    <source>
        <dbReference type="RuleBase" id="RU003936"/>
    </source>
</evidence>
<dbReference type="InterPro" id="IPR017918">
    <property type="entry name" value="N-reg_PII_CS"/>
</dbReference>
<comment type="caution">
    <text evidence="15">The sequence shown here is derived from an EMBL/GenBank/DDBJ whole genome shotgun (WGS) entry which is preliminary data.</text>
</comment>
<keyword evidence="4" id="KW-0963">Cytoplasm</keyword>
<dbReference type="EMBL" id="JAGGKO010000003">
    <property type="protein sequence ID" value="MBP1954873.1"/>
    <property type="molecule type" value="Genomic_DNA"/>
</dbReference>
<evidence type="ECO:0000256" key="10">
    <source>
        <dbReference type="PIRSR" id="PIRSR602187-50"/>
    </source>
</evidence>
<feature type="transmembrane region" description="Helical" evidence="13">
    <location>
        <begin position="168"/>
        <end position="189"/>
    </location>
</feature>
<feature type="region of interest" description="Disordered" evidence="12">
    <location>
        <begin position="429"/>
        <end position="493"/>
    </location>
</feature>
<feature type="transmembrane region" description="Helical" evidence="13">
    <location>
        <begin position="125"/>
        <end position="148"/>
    </location>
</feature>
<dbReference type="EMBL" id="BMOO01000004">
    <property type="protein sequence ID" value="GGM70754.1"/>
    <property type="molecule type" value="Genomic_DNA"/>
</dbReference>
<dbReference type="SUPFAM" id="SSF111352">
    <property type="entry name" value="Ammonium transporter"/>
    <property type="match status" value="1"/>
</dbReference>
<sequence>MVDVANIANGVNTVWTLVVCFLIFFMQPGFALLEAGQVRAKNAGNVVMKNMMDWSLGVLVFFLVGNGVYALAGMLTSGQAVSVANAFAYINSPGSWIGWLFGAVFAMTAATIVSGAVAERIKFSAYVFLAICLTAVIYPVIGGFAWSGGLLAGSGFLGQAIGAGYEDFAGATVVHMLGGIAGLVAAYMVGPRRGRFDSEGNPRPIPGHSVVFAVIGTLILAFGWYGFNVGTQASVLSANVDAQTLSFNGAALGRVALNTTLAMGIGAVGSTIVTTMQEGKPDPLFAANGLLAGLVAITGACAHVTWWGALLIGLIGGVQTPIVYRWVVENLKIDDVCGVFAVHGSAGAIGTILIPVFAAGGYADFVPQLTMQVAGVIVIAVWTVVTTAIALKIADGIWGLRVDESEEEIGLDRGEHGIEAYPEFVDEGVVTDGGERNQVRTDGGEDHDHEIRTDGGVDMDTKDTHEIRTDGGVDVDDHEVRTDGGEDTDAEDDDGDIKLVMAVIRPDRLGEVKKSLAEVGAPSLTVTNVSGRGSQPSTTEQWRGEEYVVDLHQKVKLECVVADIPAEDVADAIREGAKTGEPGDGKVFIIDVEDALQIRTGKTGPEAV</sequence>
<feature type="transmembrane region" description="Helical" evidence="13">
    <location>
        <begin position="54"/>
        <end position="76"/>
    </location>
</feature>
<dbReference type="InterPro" id="IPR029020">
    <property type="entry name" value="Ammonium/urea_transptr"/>
</dbReference>
<dbReference type="PROSITE" id="PS51343">
    <property type="entry name" value="PII_GLNB_DOM"/>
    <property type="match status" value="1"/>
</dbReference>
<comment type="similarity">
    <text evidence="11">Belongs to the P(II) protein family.</text>
</comment>
<feature type="modified residue" description="O-UMP-tyrosine" evidence="10">
    <location>
        <position position="547"/>
    </location>
</feature>
<dbReference type="GO" id="GO:0097272">
    <property type="term" value="P:ammonium homeostasis"/>
    <property type="evidence" value="ECO:0007669"/>
    <property type="project" value="TreeGrafter"/>
</dbReference>
<evidence type="ECO:0000256" key="12">
    <source>
        <dbReference type="SAM" id="MobiDB-lite"/>
    </source>
</evidence>
<dbReference type="PROSITE" id="PS00638">
    <property type="entry name" value="PII_GLNB_CTER"/>
    <property type="match status" value="1"/>
</dbReference>
<dbReference type="Proteomes" id="UP000614609">
    <property type="component" value="Unassembled WGS sequence"/>
</dbReference>
<comment type="subcellular location">
    <subcellularLocation>
        <location evidence="1">Membrane</location>
        <topology evidence="1">Multi-pass membrane protein</topology>
    </subcellularLocation>
</comment>
<keyword evidence="10" id="KW-0597">Phosphoprotein</keyword>
<dbReference type="InterPro" id="IPR024041">
    <property type="entry name" value="NH4_transpt_AmtB-like_dom"/>
</dbReference>
<proteinExistence type="inferred from homology"/>
<name>A0A830G1M4_9EURY</name>
<evidence type="ECO:0000256" key="8">
    <source>
        <dbReference type="ARBA" id="ARBA00023177"/>
    </source>
</evidence>
<evidence type="ECO:0000313" key="16">
    <source>
        <dbReference type="EMBL" id="MBP1954873.1"/>
    </source>
</evidence>
<dbReference type="SMART" id="SM00938">
    <property type="entry name" value="P-II"/>
    <property type="match status" value="1"/>
</dbReference>
<evidence type="ECO:0000256" key="2">
    <source>
        <dbReference type="ARBA" id="ARBA00005887"/>
    </source>
</evidence>
<evidence type="ECO:0000259" key="14">
    <source>
        <dbReference type="Pfam" id="PF00909"/>
    </source>
</evidence>
<dbReference type="InterPro" id="IPR011322">
    <property type="entry name" value="N-reg_PII-like_a/b"/>
</dbReference>
<feature type="compositionally biased region" description="Basic and acidic residues" evidence="12">
    <location>
        <begin position="433"/>
        <end position="471"/>
    </location>
</feature>
<evidence type="ECO:0000256" key="3">
    <source>
        <dbReference type="ARBA" id="ARBA00022448"/>
    </source>
</evidence>
<dbReference type="InterPro" id="IPR002187">
    <property type="entry name" value="N-reg_PII"/>
</dbReference>
<evidence type="ECO:0000256" key="6">
    <source>
        <dbReference type="ARBA" id="ARBA00022989"/>
    </source>
</evidence>
<feature type="transmembrane region" description="Helical" evidence="13">
    <location>
        <begin position="339"/>
        <end position="363"/>
    </location>
</feature>
<feature type="transmembrane region" description="Helical" evidence="13">
    <location>
        <begin position="255"/>
        <end position="276"/>
    </location>
</feature>
<dbReference type="GO" id="GO:0006808">
    <property type="term" value="P:regulation of nitrogen utilization"/>
    <property type="evidence" value="ECO:0007669"/>
    <property type="project" value="InterPro"/>
</dbReference>
<dbReference type="Proteomes" id="UP000765891">
    <property type="component" value="Unassembled WGS sequence"/>
</dbReference>
<feature type="transmembrane region" description="Helical" evidence="13">
    <location>
        <begin position="210"/>
        <end position="227"/>
    </location>
</feature>
<reference evidence="15" key="2">
    <citation type="submission" date="2020-09" db="EMBL/GenBank/DDBJ databases">
        <authorList>
            <person name="Sun Q."/>
            <person name="Ohkuma M."/>
        </authorList>
    </citation>
    <scope>NUCLEOTIDE SEQUENCE</scope>
    <source>
        <strain evidence="15">JCM 16108</strain>
    </source>
</reference>
<evidence type="ECO:0000256" key="5">
    <source>
        <dbReference type="ARBA" id="ARBA00022692"/>
    </source>
</evidence>
<evidence type="ECO:0000313" key="17">
    <source>
        <dbReference type="Proteomes" id="UP000614609"/>
    </source>
</evidence>
<dbReference type="GO" id="GO:0016020">
    <property type="term" value="C:membrane"/>
    <property type="evidence" value="ECO:0007669"/>
    <property type="project" value="UniProtKB-SubCell"/>
</dbReference>
<dbReference type="PANTHER" id="PTHR11730">
    <property type="entry name" value="AMMONIUM TRANSPORTER"/>
    <property type="match status" value="1"/>
</dbReference>
<keyword evidence="7 13" id="KW-0472">Membrane</keyword>